<protein>
    <submittedName>
        <fullName evidence="1">Uncharacterized protein</fullName>
    </submittedName>
</protein>
<dbReference type="Proteomes" id="UP000224460">
    <property type="component" value="Unassembled WGS sequence"/>
</dbReference>
<evidence type="ECO:0000313" key="1">
    <source>
        <dbReference type="EMBL" id="PHV69358.1"/>
    </source>
</evidence>
<evidence type="ECO:0000313" key="2">
    <source>
        <dbReference type="Proteomes" id="UP000224460"/>
    </source>
</evidence>
<name>A0AC61D9I7_9FIRM</name>
<gene>
    <name evidence="1" type="ORF">CS063_16115</name>
</gene>
<sequence length="65" mass="7859">MLRLQLYYIMRNEVIKNINKITLIKSNYMLFKKSIKTVEAYCMIDSIFVTGIFEYIYRYKAIAFS</sequence>
<dbReference type="EMBL" id="PEDL01000031">
    <property type="protein sequence ID" value="PHV69358.1"/>
    <property type="molecule type" value="Genomic_DNA"/>
</dbReference>
<organism evidence="1 2">
    <name type="scientific">Sporanaerobium hydrogeniformans</name>
    <dbReference type="NCBI Taxonomy" id="3072179"/>
    <lineage>
        <taxon>Bacteria</taxon>
        <taxon>Bacillati</taxon>
        <taxon>Bacillota</taxon>
        <taxon>Clostridia</taxon>
        <taxon>Lachnospirales</taxon>
        <taxon>Lachnospiraceae</taxon>
        <taxon>Sporanaerobium</taxon>
    </lineage>
</organism>
<accession>A0AC61D9I7</accession>
<comment type="caution">
    <text evidence="1">The sequence shown here is derived from an EMBL/GenBank/DDBJ whole genome shotgun (WGS) entry which is preliminary data.</text>
</comment>
<proteinExistence type="predicted"/>
<keyword evidence="2" id="KW-1185">Reference proteome</keyword>
<reference evidence="1" key="1">
    <citation type="submission" date="2017-10" db="EMBL/GenBank/DDBJ databases">
        <title>Genome sequence of cellulolytic Lachnospiraceae bacterium XHS1971 isolated from hotspring sediment.</title>
        <authorList>
            <person name="Vasudevan G."/>
            <person name="Joshi A.J."/>
            <person name="Hivarkar S."/>
            <person name="Lanjekar V.B."/>
            <person name="Dhakephalkar P.K."/>
            <person name="Dagar S."/>
        </authorList>
    </citation>
    <scope>NUCLEOTIDE SEQUENCE</scope>
    <source>
        <strain evidence="1">XHS1971</strain>
    </source>
</reference>